<gene>
    <name evidence="1" type="ORF">RPERSI_LOCUS13021</name>
</gene>
<evidence type="ECO:0000313" key="1">
    <source>
        <dbReference type="EMBL" id="CAG8739658.1"/>
    </source>
</evidence>
<keyword evidence="2" id="KW-1185">Reference proteome</keyword>
<sequence>RRKIETAEEHEQCLAKVYESVQKRRRWVLEPTEQKNNNINKMQ</sequence>
<feature type="non-terminal residue" evidence="1">
    <location>
        <position position="43"/>
    </location>
</feature>
<evidence type="ECO:0000313" key="2">
    <source>
        <dbReference type="Proteomes" id="UP000789920"/>
    </source>
</evidence>
<dbReference type="EMBL" id="CAJVQC010028449">
    <property type="protein sequence ID" value="CAG8739658.1"/>
    <property type="molecule type" value="Genomic_DNA"/>
</dbReference>
<comment type="caution">
    <text evidence="1">The sequence shown here is derived from an EMBL/GenBank/DDBJ whole genome shotgun (WGS) entry which is preliminary data.</text>
</comment>
<dbReference type="Proteomes" id="UP000789920">
    <property type="component" value="Unassembled WGS sequence"/>
</dbReference>
<name>A0ACA9QA84_9GLOM</name>
<reference evidence="1" key="1">
    <citation type="submission" date="2021-06" db="EMBL/GenBank/DDBJ databases">
        <authorList>
            <person name="Kallberg Y."/>
            <person name="Tangrot J."/>
            <person name="Rosling A."/>
        </authorList>
    </citation>
    <scope>NUCLEOTIDE SEQUENCE</scope>
    <source>
        <strain evidence="1">MA461A</strain>
    </source>
</reference>
<protein>
    <submittedName>
        <fullName evidence="1">20272_t:CDS:1</fullName>
    </submittedName>
</protein>
<feature type="non-terminal residue" evidence="1">
    <location>
        <position position="1"/>
    </location>
</feature>
<proteinExistence type="predicted"/>
<accession>A0ACA9QA84</accession>
<organism evidence="1 2">
    <name type="scientific">Racocetra persica</name>
    <dbReference type="NCBI Taxonomy" id="160502"/>
    <lineage>
        <taxon>Eukaryota</taxon>
        <taxon>Fungi</taxon>
        <taxon>Fungi incertae sedis</taxon>
        <taxon>Mucoromycota</taxon>
        <taxon>Glomeromycotina</taxon>
        <taxon>Glomeromycetes</taxon>
        <taxon>Diversisporales</taxon>
        <taxon>Gigasporaceae</taxon>
        <taxon>Racocetra</taxon>
    </lineage>
</organism>